<keyword evidence="2" id="KW-0812">Transmembrane</keyword>
<sequence>MTATADSTVEPGTYAVPIHRTFGDGHPDELQVKVIVAQVPVYEPITVAMNEEATVAVPRGNDGNPLPDGTTVAVDGEWPQWAALQQDGSIAVAPTPQNVEPRGYTVPVTITVTSASEQYGPGYEAVTTAPGGTVAAPQTVEPQLPEGTRCTIDESFTVPEGWEISIDETTGTSTYRAPENAADEDESGGSGTATEGAAPDKRPSDEESGATGSGSSSDVATTGAGNILAIAGLAVGSIVCGTIFVPVRNRRVH</sequence>
<dbReference type="RefSeq" id="WP_279674919.1">
    <property type="nucleotide sequence ID" value="NZ_CP122566.1"/>
</dbReference>
<dbReference type="Pfam" id="PF18957">
    <property type="entry name" value="RibLong"/>
    <property type="match status" value="2"/>
</dbReference>
<keyword evidence="2" id="KW-1133">Transmembrane helix</keyword>
<feature type="domain" description="Long Rib" evidence="3">
    <location>
        <begin position="39"/>
        <end position="116"/>
    </location>
</feature>
<evidence type="ECO:0000256" key="1">
    <source>
        <dbReference type="SAM" id="MobiDB-lite"/>
    </source>
</evidence>
<evidence type="ECO:0000256" key="2">
    <source>
        <dbReference type="SAM" id="Phobius"/>
    </source>
</evidence>
<evidence type="ECO:0000259" key="3">
    <source>
        <dbReference type="Pfam" id="PF18957"/>
    </source>
</evidence>
<protein>
    <submittedName>
        <fullName evidence="4">Rib/alpha-like domain-containing protein</fullName>
    </submittedName>
</protein>
<keyword evidence="5" id="KW-1185">Reference proteome</keyword>
<feature type="region of interest" description="Disordered" evidence="1">
    <location>
        <begin position="160"/>
        <end position="221"/>
    </location>
</feature>
<gene>
    <name evidence="4" type="ORF">QDX21_00875</name>
</gene>
<accession>A0AAJ6DCQ6</accession>
<name>A0AAJ6DCQ6_9MICC</name>
<keyword evidence="2" id="KW-0472">Membrane</keyword>
<reference evidence="4 5" key="1">
    <citation type="submission" date="2023-03" db="EMBL/GenBank/DDBJ databases">
        <title>Complete genome sequences of several Auritidibacter ignavus strains isolated from ear infections.</title>
        <authorList>
            <person name="Baehr T."/>
            <person name="Baumhoegger A.M."/>
        </authorList>
    </citation>
    <scope>NUCLEOTIDE SEQUENCE [LARGE SCALE GENOMIC DNA]</scope>
    <source>
        <strain evidence="4 5">BABAE-6</strain>
    </source>
</reference>
<feature type="compositionally biased region" description="Low complexity" evidence="1">
    <location>
        <begin position="209"/>
        <end position="221"/>
    </location>
</feature>
<evidence type="ECO:0000313" key="4">
    <source>
        <dbReference type="EMBL" id="WGH93406.1"/>
    </source>
</evidence>
<evidence type="ECO:0000313" key="5">
    <source>
        <dbReference type="Proteomes" id="UP001224674"/>
    </source>
</evidence>
<dbReference type="AlphaFoldDB" id="A0AAJ6DCQ6"/>
<feature type="transmembrane region" description="Helical" evidence="2">
    <location>
        <begin position="227"/>
        <end position="247"/>
    </location>
</feature>
<dbReference type="Proteomes" id="UP001224674">
    <property type="component" value="Chromosome"/>
</dbReference>
<dbReference type="EMBL" id="CP122566">
    <property type="protein sequence ID" value="WGH93406.1"/>
    <property type="molecule type" value="Genomic_DNA"/>
</dbReference>
<dbReference type="NCBIfam" id="NF038186">
    <property type="entry name" value="YPDG_rpt"/>
    <property type="match status" value="1"/>
</dbReference>
<organism evidence="4 5">
    <name type="scientific">Auritidibacter ignavus</name>
    <dbReference type="NCBI Taxonomy" id="678932"/>
    <lineage>
        <taxon>Bacteria</taxon>
        <taxon>Bacillati</taxon>
        <taxon>Actinomycetota</taxon>
        <taxon>Actinomycetes</taxon>
        <taxon>Micrococcales</taxon>
        <taxon>Micrococcaceae</taxon>
        <taxon>Auritidibacter</taxon>
    </lineage>
</organism>
<dbReference type="InterPro" id="IPR044055">
    <property type="entry name" value="RibLong"/>
</dbReference>
<proteinExistence type="predicted"/>
<feature type="domain" description="Long Rib" evidence="3">
    <location>
        <begin position="117"/>
        <end position="186"/>
    </location>
</feature>